<evidence type="ECO:0000256" key="3">
    <source>
        <dbReference type="ARBA" id="ARBA00022475"/>
    </source>
</evidence>
<dbReference type="Proteomes" id="UP000831963">
    <property type="component" value="Chromosome"/>
</dbReference>
<feature type="transmembrane region" description="Helical" evidence="7">
    <location>
        <begin position="241"/>
        <end position="265"/>
    </location>
</feature>
<evidence type="ECO:0000256" key="4">
    <source>
        <dbReference type="ARBA" id="ARBA00022692"/>
    </source>
</evidence>
<keyword evidence="4 7" id="KW-0812">Transmembrane</keyword>
<dbReference type="InterPro" id="IPR036259">
    <property type="entry name" value="MFS_trans_sf"/>
</dbReference>
<dbReference type="InterPro" id="IPR020846">
    <property type="entry name" value="MFS_dom"/>
</dbReference>
<name>A0ABY4IKS3_9MICO</name>
<dbReference type="RefSeq" id="WP_247956614.1">
    <property type="nucleotide sequence ID" value="NZ_CP078077.1"/>
</dbReference>
<keyword evidence="10" id="KW-1185">Reference proteome</keyword>
<reference evidence="9 10" key="1">
    <citation type="submission" date="2021-06" db="EMBL/GenBank/DDBJ databases">
        <title>Genome-based taxonomic framework of Microbacterium strains isolated from marine environment, the description of four new species and reclassification of four preexisting species.</title>
        <authorList>
            <person name="Lee S.D."/>
            <person name="Kim S.-M."/>
            <person name="Byeon Y.-S."/>
            <person name="Yang H.L."/>
            <person name="Kim I.S."/>
        </authorList>
    </citation>
    <scope>NUCLEOTIDE SEQUENCE [LARGE SCALE GENOMIC DNA]</scope>
    <source>
        <strain evidence="9 10">SSW1-36</strain>
    </source>
</reference>
<evidence type="ECO:0000256" key="2">
    <source>
        <dbReference type="ARBA" id="ARBA00022448"/>
    </source>
</evidence>
<feature type="transmembrane region" description="Helical" evidence="7">
    <location>
        <begin position="389"/>
        <end position="409"/>
    </location>
</feature>
<feature type="transmembrane region" description="Helical" evidence="7">
    <location>
        <begin position="30"/>
        <end position="51"/>
    </location>
</feature>
<evidence type="ECO:0000259" key="8">
    <source>
        <dbReference type="PROSITE" id="PS50850"/>
    </source>
</evidence>
<feature type="transmembrane region" description="Helical" evidence="7">
    <location>
        <begin position="271"/>
        <end position="290"/>
    </location>
</feature>
<dbReference type="Gene3D" id="1.20.1250.20">
    <property type="entry name" value="MFS general substrate transporter like domains"/>
    <property type="match status" value="1"/>
</dbReference>
<keyword evidence="6 7" id="KW-0472">Membrane</keyword>
<evidence type="ECO:0000256" key="5">
    <source>
        <dbReference type="ARBA" id="ARBA00022989"/>
    </source>
</evidence>
<dbReference type="PANTHER" id="PTHR23513:SF11">
    <property type="entry name" value="STAPHYLOFERRIN A TRANSPORTER"/>
    <property type="match status" value="1"/>
</dbReference>
<evidence type="ECO:0000256" key="6">
    <source>
        <dbReference type="ARBA" id="ARBA00023136"/>
    </source>
</evidence>
<comment type="subcellular location">
    <subcellularLocation>
        <location evidence="1">Cell membrane</location>
        <topology evidence="1">Multi-pass membrane protein</topology>
    </subcellularLocation>
</comment>
<dbReference type="InterPro" id="IPR010290">
    <property type="entry name" value="TM_effector"/>
</dbReference>
<feature type="transmembrane region" description="Helical" evidence="7">
    <location>
        <begin position="185"/>
        <end position="202"/>
    </location>
</feature>
<dbReference type="EMBL" id="CP078077">
    <property type="protein sequence ID" value="UPL13224.1"/>
    <property type="molecule type" value="Genomic_DNA"/>
</dbReference>
<dbReference type="Pfam" id="PF05977">
    <property type="entry name" value="MFS_3"/>
    <property type="match status" value="1"/>
</dbReference>
<evidence type="ECO:0000313" key="9">
    <source>
        <dbReference type="EMBL" id="UPL13224.1"/>
    </source>
</evidence>
<feature type="domain" description="Major facilitator superfamily (MFS) profile" evidence="8">
    <location>
        <begin position="12"/>
        <end position="413"/>
    </location>
</feature>
<keyword evidence="3" id="KW-1003">Cell membrane</keyword>
<dbReference type="PANTHER" id="PTHR23513">
    <property type="entry name" value="INTEGRAL MEMBRANE EFFLUX PROTEIN-RELATED"/>
    <property type="match status" value="1"/>
</dbReference>
<feature type="transmembrane region" description="Helical" evidence="7">
    <location>
        <begin position="89"/>
        <end position="110"/>
    </location>
</feature>
<keyword evidence="5 7" id="KW-1133">Transmembrane helix</keyword>
<gene>
    <name evidence="9" type="ORF">KV396_01485</name>
</gene>
<evidence type="ECO:0000313" key="10">
    <source>
        <dbReference type="Proteomes" id="UP000831963"/>
    </source>
</evidence>
<dbReference type="PROSITE" id="PS50850">
    <property type="entry name" value="MFS"/>
    <property type="match status" value="1"/>
</dbReference>
<protein>
    <submittedName>
        <fullName evidence="9">MFS transporter</fullName>
    </submittedName>
</protein>
<feature type="transmembrane region" description="Helical" evidence="7">
    <location>
        <begin position="57"/>
        <end position="82"/>
    </location>
</feature>
<proteinExistence type="predicted"/>
<feature type="transmembrane region" description="Helical" evidence="7">
    <location>
        <begin position="361"/>
        <end position="383"/>
    </location>
</feature>
<evidence type="ECO:0000256" key="1">
    <source>
        <dbReference type="ARBA" id="ARBA00004651"/>
    </source>
</evidence>
<dbReference type="CDD" id="cd06173">
    <property type="entry name" value="MFS_MefA_like"/>
    <property type="match status" value="1"/>
</dbReference>
<evidence type="ECO:0000256" key="7">
    <source>
        <dbReference type="SAM" id="Phobius"/>
    </source>
</evidence>
<organism evidence="9 10">
    <name type="scientific">Microbacterium galbinum</name>
    <dbReference type="NCBI Taxonomy" id="2851646"/>
    <lineage>
        <taxon>Bacteria</taxon>
        <taxon>Bacillati</taxon>
        <taxon>Actinomycetota</taxon>
        <taxon>Actinomycetes</taxon>
        <taxon>Micrococcales</taxon>
        <taxon>Microbacteriaceae</taxon>
        <taxon>Microbacterium</taxon>
    </lineage>
</organism>
<keyword evidence="2" id="KW-0813">Transport</keyword>
<accession>A0ABY4IKS3</accession>
<feature type="transmembrane region" description="Helical" evidence="7">
    <location>
        <begin position="325"/>
        <end position="349"/>
    </location>
</feature>
<dbReference type="SUPFAM" id="SSF103473">
    <property type="entry name" value="MFS general substrate transporter"/>
    <property type="match status" value="1"/>
</dbReference>
<sequence>MSSWRDRFTREALTRSFAALRIRDYRRWSIAQLLSAAGGAASQIAIAWLVVELGGDGLALGAVTACMMVPTLALGPFIGVLVDRYSRRSVLLVTAVAQMAVAAVLAALAFGGALEIWMLMALSLAHGLAFAADNPARQLLVLDLVGRERVTSAVSMNEVIINGARVLGPAVAGVLLVFADAAWCFVVNALVFVPSIIVLLTLRPRSRPTSAPVVEESAAPDPPTTGAWRFVARAPAVRQTLLLAVCAAAGYNIAVVIPLIVANVFRADGGTYGLLAVAFGLGALPGAFFSATGPTTPRGGEVRMLAALMGLAVLLSAAAPSLPLLFIGLAVVGAIVMWFIARANALVMLSTPTPIRGRVMGIWAMALPGSTVVTGVLVGALAQLTDPRLAYAVVGAVTVVVAALSWRALGRHDGSGDGSGDEVSGRAA</sequence>